<name>A0A6P1TAZ3_9GAMM</name>
<comment type="pathway">
    <text evidence="3">Amino-acid biosynthesis; L-leucine biosynthesis; L-leucine from 3-methyl-2-oxobutanoate: step 4/4.</text>
</comment>
<dbReference type="Proteomes" id="UP000464675">
    <property type="component" value="Chromosome"/>
</dbReference>
<sequence>MTFPTPFYWSANGAQQYLPADDEFSSGVLETMRAQNGAIPLLAGHMARLTGSGGPDSRTVEYIESAASTIARRTAGWPRGARVRLRYGELQGEMAWDFTVVPLEPVSPWAHGVALSLCETRVTADASRSPFSPSVAGDTAESSRGLARGPLIGCKLLHRDLYRLAERELGECSVELRSELFHEGLLLDNRGLVIEGLRSNLLLWRDGRWQTPSLRNCGVRGVMLNWLAGRVEISEDDLLISDIEQAAEVAVCNAVRGVVPVVQVALEAAWSSGGQVRTLGSGPATRRIQAVIADDLWQ</sequence>
<comment type="catalytic activity">
    <reaction evidence="8">
        <text>L-leucine + 2-oxoglutarate = 4-methyl-2-oxopentanoate + L-glutamate</text>
        <dbReference type="Rhea" id="RHEA:18321"/>
        <dbReference type="ChEBI" id="CHEBI:16810"/>
        <dbReference type="ChEBI" id="CHEBI:17865"/>
        <dbReference type="ChEBI" id="CHEBI:29985"/>
        <dbReference type="ChEBI" id="CHEBI:57427"/>
        <dbReference type="EC" id="2.6.1.42"/>
    </reaction>
</comment>
<gene>
    <name evidence="10" type="ORF">GTQ55_09400</name>
    <name evidence="9" type="ORF">HNQ53_000515</name>
</gene>
<dbReference type="EMBL" id="JACHHR010000001">
    <property type="protein sequence ID" value="MBB5210327.1"/>
    <property type="molecule type" value="Genomic_DNA"/>
</dbReference>
<dbReference type="Gene3D" id="3.20.10.10">
    <property type="entry name" value="D-amino Acid Aminotransferase, subunit A, domain 2"/>
    <property type="match status" value="1"/>
</dbReference>
<dbReference type="GO" id="GO:0016829">
    <property type="term" value="F:lyase activity"/>
    <property type="evidence" value="ECO:0007669"/>
    <property type="project" value="UniProtKB-KW"/>
</dbReference>
<dbReference type="Pfam" id="PF01063">
    <property type="entry name" value="Aminotran_4"/>
    <property type="match status" value="1"/>
</dbReference>
<comment type="similarity">
    <text evidence="4">Belongs to the class-IV pyridoxal-phosphate-dependent aminotransferase family.</text>
</comment>
<proteinExistence type="inferred from homology"/>
<comment type="pathway">
    <text evidence="1">Amino-acid biosynthesis; L-isoleucine biosynthesis; L-isoleucine from 2-oxobutanoate: step 4/4.</text>
</comment>
<comment type="catalytic activity">
    <reaction evidence="7">
        <text>L-isoleucine + 2-oxoglutarate = (S)-3-methyl-2-oxopentanoate + L-glutamate</text>
        <dbReference type="Rhea" id="RHEA:24801"/>
        <dbReference type="ChEBI" id="CHEBI:16810"/>
        <dbReference type="ChEBI" id="CHEBI:29985"/>
        <dbReference type="ChEBI" id="CHEBI:35146"/>
        <dbReference type="ChEBI" id="CHEBI:58045"/>
        <dbReference type="EC" id="2.6.1.42"/>
    </reaction>
</comment>
<keyword evidence="11" id="KW-1185">Reference proteome</keyword>
<dbReference type="InterPro" id="IPR050571">
    <property type="entry name" value="Class-IV_PLP-Dep_Aminotrnsfr"/>
</dbReference>
<dbReference type="InterPro" id="IPR036038">
    <property type="entry name" value="Aminotransferase-like"/>
</dbReference>
<evidence type="ECO:0000256" key="1">
    <source>
        <dbReference type="ARBA" id="ARBA00004824"/>
    </source>
</evidence>
<reference evidence="9 12" key="2">
    <citation type="submission" date="2020-08" db="EMBL/GenBank/DDBJ databases">
        <title>Genomic Encyclopedia of Type Strains, Phase IV (KMG-IV): sequencing the most valuable type-strain genomes for metagenomic binning, comparative biology and taxonomic classification.</title>
        <authorList>
            <person name="Goeker M."/>
        </authorList>
    </citation>
    <scope>NUCLEOTIDE SEQUENCE [LARGE SCALE GENOMIC DNA]</scope>
    <source>
        <strain evidence="9 12">DSM 11525</strain>
    </source>
</reference>
<dbReference type="PANTHER" id="PTHR42743:SF11">
    <property type="entry name" value="AMINODEOXYCHORISMATE LYASE"/>
    <property type="match status" value="1"/>
</dbReference>
<dbReference type="Proteomes" id="UP000563601">
    <property type="component" value="Unassembled WGS sequence"/>
</dbReference>
<comment type="catalytic activity">
    <reaction evidence="6">
        <text>L-valine + 2-oxoglutarate = 3-methyl-2-oxobutanoate + L-glutamate</text>
        <dbReference type="Rhea" id="RHEA:24813"/>
        <dbReference type="ChEBI" id="CHEBI:11851"/>
        <dbReference type="ChEBI" id="CHEBI:16810"/>
        <dbReference type="ChEBI" id="CHEBI:29985"/>
        <dbReference type="ChEBI" id="CHEBI:57762"/>
        <dbReference type="EC" id="2.6.1.42"/>
    </reaction>
</comment>
<comment type="pathway">
    <text evidence="2">Amino-acid biosynthesis; L-valine biosynthesis; L-valine from pyruvate: step 4/4.</text>
</comment>
<dbReference type="GO" id="GO:0046394">
    <property type="term" value="P:carboxylic acid biosynthetic process"/>
    <property type="evidence" value="ECO:0007669"/>
    <property type="project" value="UniProtKB-ARBA"/>
</dbReference>
<dbReference type="EMBL" id="CP047491">
    <property type="protein sequence ID" value="QHQ39177.1"/>
    <property type="molecule type" value="Genomic_DNA"/>
</dbReference>
<dbReference type="RefSeq" id="WP_161858500.1">
    <property type="nucleotide sequence ID" value="NZ_CP047491.1"/>
</dbReference>
<evidence type="ECO:0000256" key="3">
    <source>
        <dbReference type="ARBA" id="ARBA00005072"/>
    </source>
</evidence>
<evidence type="ECO:0000256" key="2">
    <source>
        <dbReference type="ARBA" id="ARBA00004931"/>
    </source>
</evidence>
<dbReference type="SUPFAM" id="SSF56752">
    <property type="entry name" value="D-aminoacid aminotransferase-like PLP-dependent enzymes"/>
    <property type="match status" value="1"/>
</dbReference>
<dbReference type="EC" id="2.6.1.42" evidence="5"/>
<dbReference type="GO" id="GO:0004084">
    <property type="term" value="F:branched-chain-amino-acid transaminase activity"/>
    <property type="evidence" value="ECO:0007669"/>
    <property type="project" value="UniProtKB-EC"/>
</dbReference>
<evidence type="ECO:0000256" key="6">
    <source>
        <dbReference type="ARBA" id="ARBA00048212"/>
    </source>
</evidence>
<organism evidence="9 12">
    <name type="scientific">Microbulbifer hydrolyticus</name>
    <dbReference type="NCBI Taxonomy" id="48074"/>
    <lineage>
        <taxon>Bacteria</taxon>
        <taxon>Pseudomonadati</taxon>
        <taxon>Pseudomonadota</taxon>
        <taxon>Gammaproteobacteria</taxon>
        <taxon>Cellvibrionales</taxon>
        <taxon>Microbulbiferaceae</taxon>
        <taxon>Microbulbifer</taxon>
    </lineage>
</organism>
<protein>
    <recommendedName>
        <fullName evidence="5">branched-chain-amino-acid transaminase</fullName>
        <ecNumber evidence="5">2.6.1.42</ecNumber>
    </recommendedName>
</protein>
<evidence type="ECO:0000313" key="9">
    <source>
        <dbReference type="EMBL" id="MBB5210327.1"/>
    </source>
</evidence>
<evidence type="ECO:0000313" key="10">
    <source>
        <dbReference type="EMBL" id="QHQ39177.1"/>
    </source>
</evidence>
<accession>A0A6P1TAZ3</accession>
<dbReference type="OrthoDB" id="9805628at2"/>
<dbReference type="PANTHER" id="PTHR42743">
    <property type="entry name" value="AMINO-ACID AMINOTRANSFERASE"/>
    <property type="match status" value="1"/>
</dbReference>
<evidence type="ECO:0000256" key="4">
    <source>
        <dbReference type="ARBA" id="ARBA00009320"/>
    </source>
</evidence>
<dbReference type="InterPro" id="IPR001544">
    <property type="entry name" value="Aminotrans_IV"/>
</dbReference>
<dbReference type="InterPro" id="IPR043132">
    <property type="entry name" value="BCAT-like_C"/>
</dbReference>
<evidence type="ECO:0000256" key="5">
    <source>
        <dbReference type="ARBA" id="ARBA00013053"/>
    </source>
</evidence>
<keyword evidence="9" id="KW-0456">Lyase</keyword>
<evidence type="ECO:0000313" key="11">
    <source>
        <dbReference type="Proteomes" id="UP000464675"/>
    </source>
</evidence>
<evidence type="ECO:0000313" key="12">
    <source>
        <dbReference type="Proteomes" id="UP000563601"/>
    </source>
</evidence>
<dbReference type="AlphaFoldDB" id="A0A6P1TAZ3"/>
<reference evidence="10 11" key="1">
    <citation type="submission" date="2020-01" db="EMBL/GenBank/DDBJ databases">
        <title>The possibility of degradation of plastic by Microbulbifer hydrolyticus IRE-31.</title>
        <authorList>
            <person name="Liu L."/>
        </authorList>
    </citation>
    <scope>NUCLEOTIDE SEQUENCE [LARGE SCALE GENOMIC DNA]</scope>
    <source>
        <strain evidence="10 11">IRE-31</strain>
    </source>
</reference>
<evidence type="ECO:0000256" key="7">
    <source>
        <dbReference type="ARBA" id="ARBA00048798"/>
    </source>
</evidence>
<evidence type="ECO:0000256" key="8">
    <source>
        <dbReference type="ARBA" id="ARBA00049229"/>
    </source>
</evidence>